<sequence>MEISNLRSYPDMADIIADRCWNAWWTETEVSLTEYRAHLEPMIAGNEVPVALIAHDQGEYLGSVLLIENDLDDRQQYTPWIAALWVEPESRRQGIAAKLIEAARREAAFQGYGLCYLCATPDNTPYYIARGFEQIETDVSGLNIFTIGS</sequence>
<dbReference type="AlphaFoldDB" id="A0A318T4S5"/>
<dbReference type="SUPFAM" id="SSF55729">
    <property type="entry name" value="Acyl-CoA N-acyltransferases (Nat)"/>
    <property type="match status" value="1"/>
</dbReference>
<dbReference type="PANTHER" id="PTHR43877:SF1">
    <property type="entry name" value="ACETYLTRANSFERASE"/>
    <property type="match status" value="1"/>
</dbReference>
<keyword evidence="2" id="KW-0012">Acyltransferase</keyword>
<dbReference type="PROSITE" id="PS51186">
    <property type="entry name" value="GNAT"/>
    <property type="match status" value="1"/>
</dbReference>
<evidence type="ECO:0000256" key="1">
    <source>
        <dbReference type="ARBA" id="ARBA00022679"/>
    </source>
</evidence>
<dbReference type="Gene3D" id="3.40.630.30">
    <property type="match status" value="1"/>
</dbReference>
<evidence type="ECO:0000313" key="5">
    <source>
        <dbReference type="Proteomes" id="UP000247454"/>
    </source>
</evidence>
<dbReference type="InterPro" id="IPR016181">
    <property type="entry name" value="Acyl_CoA_acyltransferase"/>
</dbReference>
<dbReference type="RefSeq" id="WP_110752718.1">
    <property type="nucleotide sequence ID" value="NZ_QJTF01000015.1"/>
</dbReference>
<dbReference type="EMBL" id="QJTF01000015">
    <property type="protein sequence ID" value="PYE87176.1"/>
    <property type="molecule type" value="Genomic_DNA"/>
</dbReference>
<evidence type="ECO:0000313" key="4">
    <source>
        <dbReference type="EMBL" id="PYE87176.1"/>
    </source>
</evidence>
<dbReference type="Pfam" id="PF00583">
    <property type="entry name" value="Acetyltransf_1"/>
    <property type="match status" value="1"/>
</dbReference>
<dbReference type="OrthoDB" id="9809751at2"/>
<name>A0A318T4S5_9HYPH</name>
<dbReference type="GO" id="GO:0016747">
    <property type="term" value="F:acyltransferase activity, transferring groups other than amino-acyl groups"/>
    <property type="evidence" value="ECO:0007669"/>
    <property type="project" value="InterPro"/>
</dbReference>
<dbReference type="Proteomes" id="UP000247454">
    <property type="component" value="Unassembled WGS sequence"/>
</dbReference>
<keyword evidence="5" id="KW-1185">Reference proteome</keyword>
<proteinExistence type="predicted"/>
<organism evidence="4 5">
    <name type="scientific">Phyllobacterium leguminum</name>
    <dbReference type="NCBI Taxonomy" id="314237"/>
    <lineage>
        <taxon>Bacteria</taxon>
        <taxon>Pseudomonadati</taxon>
        <taxon>Pseudomonadota</taxon>
        <taxon>Alphaproteobacteria</taxon>
        <taxon>Hyphomicrobiales</taxon>
        <taxon>Phyllobacteriaceae</taxon>
        <taxon>Phyllobacterium</taxon>
    </lineage>
</organism>
<feature type="domain" description="N-acetyltransferase" evidence="3">
    <location>
        <begin position="1"/>
        <end position="149"/>
    </location>
</feature>
<dbReference type="PANTHER" id="PTHR43877">
    <property type="entry name" value="AMINOALKYLPHOSPHONATE N-ACETYLTRANSFERASE-RELATED-RELATED"/>
    <property type="match status" value="1"/>
</dbReference>
<comment type="caution">
    <text evidence="4">The sequence shown here is derived from an EMBL/GenBank/DDBJ whole genome shotgun (WGS) entry which is preliminary data.</text>
</comment>
<dbReference type="InterPro" id="IPR050832">
    <property type="entry name" value="Bact_Acetyltransf"/>
</dbReference>
<evidence type="ECO:0000259" key="3">
    <source>
        <dbReference type="PROSITE" id="PS51186"/>
    </source>
</evidence>
<dbReference type="InterPro" id="IPR000182">
    <property type="entry name" value="GNAT_dom"/>
</dbReference>
<reference evidence="4 5" key="1">
    <citation type="submission" date="2018-06" db="EMBL/GenBank/DDBJ databases">
        <title>Genomic Encyclopedia of Type Strains, Phase III (KMG-III): the genomes of soil and plant-associated and newly described type strains.</title>
        <authorList>
            <person name="Whitman W."/>
        </authorList>
    </citation>
    <scope>NUCLEOTIDE SEQUENCE [LARGE SCALE GENOMIC DNA]</scope>
    <source>
        <strain evidence="4 5">ORS 1419</strain>
    </source>
</reference>
<evidence type="ECO:0000256" key="2">
    <source>
        <dbReference type="ARBA" id="ARBA00023315"/>
    </source>
</evidence>
<protein>
    <submittedName>
        <fullName evidence="4">Acetyltransferase (GNAT) family protein</fullName>
    </submittedName>
</protein>
<keyword evidence="1 4" id="KW-0808">Transferase</keyword>
<dbReference type="CDD" id="cd04301">
    <property type="entry name" value="NAT_SF"/>
    <property type="match status" value="1"/>
</dbReference>
<gene>
    <name evidence="4" type="ORF">C7477_11530</name>
</gene>
<accession>A0A318T4S5</accession>